<keyword evidence="2 11" id="KW-0813">Transport</keyword>
<dbReference type="GO" id="GO:0009055">
    <property type="term" value="F:electron transfer activity"/>
    <property type="evidence" value="ECO:0007669"/>
    <property type="project" value="UniProtKB-UniRule"/>
</dbReference>
<dbReference type="EMBL" id="BORP01000001">
    <property type="protein sequence ID" value="GIO26088.1"/>
    <property type="molecule type" value="Genomic_DNA"/>
</dbReference>
<comment type="function">
    <text evidence="11">Responsible for channeling the electrons from the oxidation of dihydroorotate from the FMN redox center in the PyrD type B subunit to the ultimate electron acceptor NAD(+).</text>
</comment>
<evidence type="ECO:0000256" key="10">
    <source>
        <dbReference type="ARBA" id="ARBA00023014"/>
    </source>
</evidence>
<dbReference type="Gene3D" id="2.40.30.10">
    <property type="entry name" value="Translation factors"/>
    <property type="match status" value="1"/>
</dbReference>
<dbReference type="InterPro" id="IPR019480">
    <property type="entry name" value="Dihydroorotate_DH_Fe-S-bd"/>
</dbReference>
<comment type="cofactor">
    <cofactor evidence="11 12">
        <name>FAD</name>
        <dbReference type="ChEBI" id="CHEBI:57692"/>
    </cofactor>
    <text evidence="11 12">Binds 1 FAD per subunit.</text>
</comment>
<dbReference type="InterPro" id="IPR050353">
    <property type="entry name" value="PyrK_electron_transfer"/>
</dbReference>
<dbReference type="AlphaFoldDB" id="A0A919X8K5"/>
<feature type="domain" description="FAD-binding FR-type" evidence="14">
    <location>
        <begin position="2"/>
        <end position="99"/>
    </location>
</feature>
<evidence type="ECO:0000256" key="11">
    <source>
        <dbReference type="HAMAP-Rule" id="MF_01211"/>
    </source>
</evidence>
<keyword evidence="9 11" id="KW-0408">Iron</keyword>
<proteinExistence type="inferred from homology"/>
<feature type="binding site" evidence="11 12">
    <location>
        <begin position="50"/>
        <end position="53"/>
    </location>
    <ligand>
        <name>FAD</name>
        <dbReference type="ChEBI" id="CHEBI:57692"/>
    </ligand>
</feature>
<dbReference type="GO" id="GO:0051537">
    <property type="term" value="F:2 iron, 2 sulfur cluster binding"/>
    <property type="evidence" value="ECO:0007669"/>
    <property type="project" value="UniProtKB-KW"/>
</dbReference>
<evidence type="ECO:0000256" key="7">
    <source>
        <dbReference type="ARBA" id="ARBA00022975"/>
    </source>
</evidence>
<organism evidence="15 16">
    <name type="scientific">Ornithinibacillus bavariensis</name>
    <dbReference type="NCBI Taxonomy" id="545502"/>
    <lineage>
        <taxon>Bacteria</taxon>
        <taxon>Bacillati</taxon>
        <taxon>Bacillota</taxon>
        <taxon>Bacilli</taxon>
        <taxon>Bacillales</taxon>
        <taxon>Bacillaceae</taxon>
        <taxon>Ornithinibacillus</taxon>
    </lineage>
</organism>
<evidence type="ECO:0000256" key="4">
    <source>
        <dbReference type="ARBA" id="ARBA00022714"/>
    </source>
</evidence>
<evidence type="ECO:0000256" key="13">
    <source>
        <dbReference type="PIRSR" id="PIRSR006816-2"/>
    </source>
</evidence>
<dbReference type="NCBIfam" id="NF000799">
    <property type="entry name" value="PRK00054.1-4"/>
    <property type="match status" value="1"/>
</dbReference>
<comment type="subunit">
    <text evidence="11">Heterotetramer of 2 PyrK and 2 PyrD type B subunits.</text>
</comment>
<dbReference type="PROSITE" id="PS51384">
    <property type="entry name" value="FAD_FR"/>
    <property type="match status" value="1"/>
</dbReference>
<evidence type="ECO:0000256" key="3">
    <source>
        <dbReference type="ARBA" id="ARBA00022630"/>
    </source>
</evidence>
<comment type="caution">
    <text evidence="15">The sequence shown here is derived from an EMBL/GenBank/DDBJ whole genome shotgun (WGS) entry which is preliminary data.</text>
</comment>
<dbReference type="InterPro" id="IPR037117">
    <property type="entry name" value="Dihydroorotate_DH_ele_sf"/>
</dbReference>
<dbReference type="HAMAP" id="MF_01211">
    <property type="entry name" value="DHODB_Fe_S_bind"/>
    <property type="match status" value="1"/>
</dbReference>
<comment type="cofactor">
    <cofactor evidence="13">
        <name>[2Fe-2S] cluster</name>
        <dbReference type="ChEBI" id="CHEBI:190135"/>
    </cofactor>
    <text evidence="13">Binds 1 [2Fe-2S] cluster per subunit.</text>
</comment>
<keyword evidence="16" id="KW-1185">Reference proteome</keyword>
<keyword evidence="8 11" id="KW-0249">Electron transport</keyword>
<dbReference type="CDD" id="cd06218">
    <property type="entry name" value="DHOD_e_trans"/>
    <property type="match status" value="1"/>
</dbReference>
<evidence type="ECO:0000256" key="12">
    <source>
        <dbReference type="PIRSR" id="PIRSR006816-1"/>
    </source>
</evidence>
<dbReference type="Gene3D" id="2.10.240.10">
    <property type="entry name" value="Dihydroorotate dehydrogenase, electron transfer subunit"/>
    <property type="match status" value="1"/>
</dbReference>
<feature type="binding site" evidence="11 12">
    <location>
        <begin position="74"/>
        <end position="75"/>
    </location>
    <ligand>
        <name>FAD</name>
        <dbReference type="ChEBI" id="CHEBI:57692"/>
    </ligand>
</feature>
<dbReference type="InterPro" id="IPR039261">
    <property type="entry name" value="FNR_nucleotide-bd"/>
</dbReference>
<dbReference type="RefSeq" id="WP_280530718.1">
    <property type="nucleotide sequence ID" value="NZ_BORP01000001.1"/>
</dbReference>
<dbReference type="SUPFAM" id="SSF63380">
    <property type="entry name" value="Riboflavin synthase domain-like"/>
    <property type="match status" value="1"/>
</dbReference>
<dbReference type="GO" id="GO:0046872">
    <property type="term" value="F:metal ion binding"/>
    <property type="evidence" value="ECO:0007669"/>
    <property type="project" value="UniProtKB-KW"/>
</dbReference>
<sequence>MIRKVGMKIISIRCIAQDTFEMILENNFISNYAVPGQFLHLQVGEHSLRRPISITDCDPSRSTVTIIFKINGQGTRELSAYQVGQYLNVLGPMGNGFPLHANSTALLIGGGIGVPPLYYLGKTLREMGCTIISVLGFQDKNHVFYENEFKNLGKNFIVTNNGSYGESGLVTDVINHVHHFDYYYSCGPIPMLRAVSQELKERRGYISIEERMGCGVGACYACVVPTKDGTNYKKICKDGPVFVAGEVKL</sequence>
<dbReference type="PIRSF" id="PIRSF006816">
    <property type="entry name" value="Cyc3_hyd_g"/>
    <property type="match status" value="1"/>
</dbReference>
<dbReference type="InterPro" id="IPR012165">
    <property type="entry name" value="Cyt_c3_hydrogenase_gsu"/>
</dbReference>
<comment type="similarity">
    <text evidence="1 11">Belongs to the PyrK family.</text>
</comment>
<protein>
    <recommendedName>
        <fullName evidence="11">Dihydroorotate dehydrogenase B (NAD(+)), electron transfer subunit</fullName>
    </recommendedName>
    <alternativeName>
        <fullName evidence="11">Dihydroorotate oxidase B, electron transfer subunit</fullName>
    </alternativeName>
</protein>
<evidence type="ECO:0000256" key="9">
    <source>
        <dbReference type="ARBA" id="ARBA00023004"/>
    </source>
</evidence>
<dbReference type="InterPro" id="IPR017938">
    <property type="entry name" value="Riboflavin_synthase-like_b-brl"/>
</dbReference>
<dbReference type="SUPFAM" id="SSF52343">
    <property type="entry name" value="Ferredoxin reductase-like, C-terminal NADP-linked domain"/>
    <property type="match status" value="1"/>
</dbReference>
<comment type="cofactor">
    <cofactor evidence="11">
        <name>[2Fe-2S] cluster</name>
        <dbReference type="ChEBI" id="CHEBI:190135"/>
    </cofactor>
    <text evidence="11">Binds 1 [2Fe-2S] cluster per subunit.</text>
</comment>
<feature type="binding site" evidence="11 13">
    <location>
        <position position="236"/>
    </location>
    <ligand>
        <name>[2Fe-2S] cluster</name>
        <dbReference type="ChEBI" id="CHEBI:190135"/>
    </ligand>
</feature>
<dbReference type="InterPro" id="IPR023455">
    <property type="entry name" value="Dihydroorotate_DHASE_ETsu"/>
</dbReference>
<keyword evidence="4 11" id="KW-0001">2Fe-2S</keyword>
<dbReference type="InterPro" id="IPR017927">
    <property type="entry name" value="FAD-bd_FR_type"/>
</dbReference>
<comment type="pathway">
    <text evidence="11">Pyrimidine metabolism; UMP biosynthesis via de novo pathway; orotate from (S)-dihydroorotate (NAD(+) route): step 1/1.</text>
</comment>
<keyword evidence="5 11" id="KW-0479">Metal-binding</keyword>
<dbReference type="GO" id="GO:0044205">
    <property type="term" value="P:'de novo' UMP biosynthetic process"/>
    <property type="evidence" value="ECO:0007669"/>
    <property type="project" value="UniProtKB-UniRule"/>
</dbReference>
<keyword evidence="3 11" id="KW-0285">Flavoprotein</keyword>
<feature type="binding site" evidence="11 13">
    <location>
        <position position="222"/>
    </location>
    <ligand>
        <name>[2Fe-2S] cluster</name>
        <dbReference type="ChEBI" id="CHEBI:190135"/>
    </ligand>
</feature>
<evidence type="ECO:0000256" key="1">
    <source>
        <dbReference type="ARBA" id="ARBA00006422"/>
    </source>
</evidence>
<reference evidence="15" key="1">
    <citation type="submission" date="2021-03" db="EMBL/GenBank/DDBJ databases">
        <title>Antimicrobial resistance genes in bacteria isolated from Japanese honey, and their potential for conferring macrolide and lincosamide resistance in the American foulbrood pathogen Paenibacillus larvae.</title>
        <authorList>
            <person name="Okamoto M."/>
            <person name="Kumagai M."/>
            <person name="Kanamori H."/>
            <person name="Takamatsu D."/>
        </authorList>
    </citation>
    <scope>NUCLEOTIDE SEQUENCE</scope>
    <source>
        <strain evidence="15">J43TS3</strain>
    </source>
</reference>
<dbReference type="GO" id="GO:0050660">
    <property type="term" value="F:flavin adenine dinucleotide binding"/>
    <property type="evidence" value="ECO:0007669"/>
    <property type="project" value="InterPro"/>
</dbReference>
<keyword evidence="10 11" id="KW-0411">Iron-sulfur</keyword>
<dbReference type="PANTHER" id="PTHR43513:SF3">
    <property type="entry name" value="DIHYDROOROTATE DEHYDROGENASE B (NAD(+)), ELECTRON TRANSFER SUBUNIT-RELATED"/>
    <property type="match status" value="1"/>
</dbReference>
<dbReference type="Pfam" id="PF10418">
    <property type="entry name" value="DHODB_Fe-S_bind"/>
    <property type="match status" value="1"/>
</dbReference>
<evidence type="ECO:0000256" key="2">
    <source>
        <dbReference type="ARBA" id="ARBA00022448"/>
    </source>
</evidence>
<comment type="caution">
    <text evidence="11">Lacks conserved residue(s) required for the propagation of feature annotation.</text>
</comment>
<accession>A0A919X8K5</accession>
<evidence type="ECO:0000256" key="5">
    <source>
        <dbReference type="ARBA" id="ARBA00022723"/>
    </source>
</evidence>
<evidence type="ECO:0000256" key="6">
    <source>
        <dbReference type="ARBA" id="ARBA00022827"/>
    </source>
</evidence>
<keyword evidence="6 11" id="KW-0274">FAD</keyword>
<evidence type="ECO:0000313" key="15">
    <source>
        <dbReference type="EMBL" id="GIO26088.1"/>
    </source>
</evidence>
<evidence type="ECO:0000256" key="8">
    <source>
        <dbReference type="ARBA" id="ARBA00022982"/>
    </source>
</evidence>
<dbReference type="Proteomes" id="UP000676917">
    <property type="component" value="Unassembled WGS sequence"/>
</dbReference>
<dbReference type="PANTHER" id="PTHR43513">
    <property type="entry name" value="DIHYDROOROTATE DEHYDROGENASE B (NAD(+)), ELECTRON TRANSFER SUBUNIT"/>
    <property type="match status" value="1"/>
</dbReference>
<evidence type="ECO:0000313" key="16">
    <source>
        <dbReference type="Proteomes" id="UP000676917"/>
    </source>
</evidence>
<dbReference type="GO" id="GO:0016491">
    <property type="term" value="F:oxidoreductase activity"/>
    <property type="evidence" value="ECO:0007669"/>
    <property type="project" value="InterPro"/>
</dbReference>
<keyword evidence="7 11" id="KW-0665">Pyrimidine biosynthesis</keyword>
<feature type="binding site" evidence="11 13">
    <location>
        <position position="214"/>
    </location>
    <ligand>
        <name>[2Fe-2S] cluster</name>
        <dbReference type="ChEBI" id="CHEBI:190135"/>
    </ligand>
</feature>
<gene>
    <name evidence="11 15" type="primary">pyrK</name>
    <name evidence="15" type="ORF">J43TS3_06990</name>
</gene>
<evidence type="ECO:0000259" key="14">
    <source>
        <dbReference type="PROSITE" id="PS51384"/>
    </source>
</evidence>
<dbReference type="Gene3D" id="3.40.50.80">
    <property type="entry name" value="Nucleotide-binding domain of ferredoxin-NADP reductase (FNR) module"/>
    <property type="match status" value="1"/>
</dbReference>
<name>A0A919X8K5_9BACI</name>
<feature type="binding site" evidence="11 13">
    <location>
        <position position="219"/>
    </location>
    <ligand>
        <name>[2Fe-2S] cluster</name>
        <dbReference type="ChEBI" id="CHEBI:190135"/>
    </ligand>
</feature>